<feature type="chain" id="PRO_5040202317" evidence="2">
    <location>
        <begin position="19"/>
        <end position="161"/>
    </location>
</feature>
<feature type="region of interest" description="Disordered" evidence="1">
    <location>
        <begin position="108"/>
        <end position="138"/>
    </location>
</feature>
<evidence type="ECO:0000256" key="2">
    <source>
        <dbReference type="SAM" id="SignalP"/>
    </source>
</evidence>
<evidence type="ECO:0000313" key="4">
    <source>
        <dbReference type="Proteomes" id="UP000696485"/>
    </source>
</evidence>
<evidence type="ECO:0000256" key="1">
    <source>
        <dbReference type="SAM" id="MobiDB-lite"/>
    </source>
</evidence>
<feature type="compositionally biased region" description="Polar residues" evidence="1">
    <location>
        <begin position="108"/>
        <end position="129"/>
    </location>
</feature>
<proteinExistence type="predicted"/>
<accession>A0A9P5SGM6</accession>
<sequence>MKISFIIAIVAFAASVSAQTASDIELGTKWCQVYNAKCIEGSNTHCGSSPKANTCVATFENNKCTQYNVHCSCTAATGVLDGTVGSLKDTFAATEGACADLKRVTIPNNGTSPTTTGAIPTSARSSPTGTAAPEKGNSAGKTATNAFLAVVAAVGAAALAV</sequence>
<feature type="signal peptide" evidence="2">
    <location>
        <begin position="1"/>
        <end position="18"/>
    </location>
</feature>
<name>A0A9P5SGM6_9FUNG</name>
<keyword evidence="4" id="KW-1185">Reference proteome</keyword>
<comment type="caution">
    <text evidence="3">The sequence shown here is derived from an EMBL/GenBank/DDBJ whole genome shotgun (WGS) entry which is preliminary data.</text>
</comment>
<keyword evidence="2" id="KW-0732">Signal</keyword>
<evidence type="ECO:0000313" key="3">
    <source>
        <dbReference type="EMBL" id="KAF9325862.1"/>
    </source>
</evidence>
<dbReference type="EMBL" id="JAAAUY010000860">
    <property type="protein sequence ID" value="KAF9325862.1"/>
    <property type="molecule type" value="Genomic_DNA"/>
</dbReference>
<dbReference type="AlphaFoldDB" id="A0A9P5SGM6"/>
<organism evidence="3 4">
    <name type="scientific">Podila minutissima</name>
    <dbReference type="NCBI Taxonomy" id="64525"/>
    <lineage>
        <taxon>Eukaryota</taxon>
        <taxon>Fungi</taxon>
        <taxon>Fungi incertae sedis</taxon>
        <taxon>Mucoromycota</taxon>
        <taxon>Mortierellomycotina</taxon>
        <taxon>Mortierellomycetes</taxon>
        <taxon>Mortierellales</taxon>
        <taxon>Mortierellaceae</taxon>
        <taxon>Podila</taxon>
    </lineage>
</organism>
<dbReference type="Proteomes" id="UP000696485">
    <property type="component" value="Unassembled WGS sequence"/>
</dbReference>
<gene>
    <name evidence="3" type="ORF">BG006_010681</name>
</gene>
<reference evidence="3" key="1">
    <citation type="journal article" date="2020" name="Fungal Divers.">
        <title>Resolving the Mortierellaceae phylogeny through synthesis of multi-gene phylogenetics and phylogenomics.</title>
        <authorList>
            <person name="Vandepol N."/>
            <person name="Liber J."/>
            <person name="Desiro A."/>
            <person name="Na H."/>
            <person name="Kennedy M."/>
            <person name="Barry K."/>
            <person name="Grigoriev I.V."/>
            <person name="Miller A.N."/>
            <person name="O'Donnell K."/>
            <person name="Stajich J.E."/>
            <person name="Bonito G."/>
        </authorList>
    </citation>
    <scope>NUCLEOTIDE SEQUENCE</scope>
    <source>
        <strain evidence="3">NVP1</strain>
    </source>
</reference>
<protein>
    <submittedName>
        <fullName evidence="3">Uncharacterized protein</fullName>
    </submittedName>
</protein>